<feature type="region of interest" description="Disordered" evidence="11">
    <location>
        <begin position="886"/>
        <end position="917"/>
    </location>
</feature>
<evidence type="ECO:0000256" key="4">
    <source>
        <dbReference type="ARBA" id="ARBA00022692"/>
    </source>
</evidence>
<keyword evidence="7 12" id="KW-0472">Membrane</keyword>
<name>A0A6S7FX97_PARCT</name>
<dbReference type="Pfam" id="PF01094">
    <property type="entry name" value="ANF_receptor"/>
    <property type="match status" value="1"/>
</dbReference>
<feature type="region of interest" description="Disordered" evidence="11">
    <location>
        <begin position="939"/>
        <end position="961"/>
    </location>
</feature>
<keyword evidence="6" id="KW-0297">G-protein coupled receptor</keyword>
<feature type="compositionally biased region" description="Polar residues" evidence="11">
    <location>
        <begin position="901"/>
        <end position="911"/>
    </location>
</feature>
<dbReference type="InterPro" id="IPR000337">
    <property type="entry name" value="GPCR_3"/>
</dbReference>
<dbReference type="Gene3D" id="2.10.50.30">
    <property type="entry name" value="GPCR, family 3, nine cysteines domain"/>
    <property type="match status" value="1"/>
</dbReference>
<keyword evidence="10" id="KW-0807">Transducer</keyword>
<dbReference type="GO" id="GO:0005886">
    <property type="term" value="C:plasma membrane"/>
    <property type="evidence" value="ECO:0007669"/>
    <property type="project" value="UniProtKB-SubCell"/>
</dbReference>
<dbReference type="OrthoDB" id="425344at2759"/>
<keyword evidence="9" id="KW-0325">Glycoprotein</keyword>
<evidence type="ECO:0000256" key="2">
    <source>
        <dbReference type="ARBA" id="ARBA00007242"/>
    </source>
</evidence>
<dbReference type="InterPro" id="IPR038550">
    <property type="entry name" value="GPCR_3_9-Cys_sf"/>
</dbReference>
<comment type="subcellular location">
    <subcellularLocation>
        <location evidence="1">Cell membrane</location>
        <topology evidence="1">Multi-pass membrane protein</topology>
    </subcellularLocation>
</comment>
<keyword evidence="4 12" id="KW-0812">Transmembrane</keyword>
<sequence length="961" mass="108892">MEDFHFECDCQLIDIQKLFNADHGRGPYIVRSSTSLFISNKEFHLPIVLLLTGVECGFENSNWKGTLLVMFRGSCYRWTVWYYVFLILHFTRISCSTTGSKEDTAGIIDGNIVLGGLFRIRKINGFNKCNKDVEVQVGIQRVEAMLYAIHEINKDQKLLPNVTLGAEIRDTCSLKTKALDESLKFILDSLTLRSSSQQSGQCLRNTTKDVVGVVGASRSTLSIEVAKLFRLFKIPQVSYASTSPELSDKKKYSYFARTVPSDSLQALAMLDVVKEFQWGSVFTINSAGSYGEMGIKEFKRLAKPENISVCVVLSEQVTDKSTSEDYEKIIKRFNKFPSTRVVILFMKDNHLKMLLKAARKQNYTNKVWIASDEWGTRTDVVKYFNQSDAITLTLPSLQLTKFEKYFRNLNGSNPRRENPWFQQYWQQCGDSICDTTFNDKLPYVIDAVYAFAHALHEMYENKCPNKTGLCKAMTPVNGTELRDRILKVKFEGKSSCNVSFHDNGNSKGKYILFHYTKHDHYNKLGEWQDELNLTNCSLSSRLRNIKSTCNDTCNPWSRKLAKKGTTCCFKCLNCSNKERQYVENEAKCIDCGSTQRPNANYSGCEDLPLRHISNRWFITITCFACLGALFTLIVTALLLYNITTPLVKASERDLIFLLLLGVFLNYIMAIVFVNKATTVICAVQRFGNGFSATICYASLLIKIDRIGRIFTTRNIKSVHFTKSHTQLVFVFLLIAVEASLASVGLIIKPPEVITVLPTSEDIFAKCNFGRLEYMTSLPYNALLILLCTFCSFRIRKITSMFNEAKYIGLVMYSTCIIWIALLPVHFGTSGSYEPITMALKTTLNATTILVCLFGPKVYIIVFRPFRNVERSASVIVNNSVTDQQSKVIGQSRHVREKPTDSQETPVNSSKQTPKDQKCEQVNLEIIILKNIVNANINPLTDEKKSESENETSQSQDGEKIL</sequence>
<feature type="transmembrane region" description="Helical" evidence="12">
    <location>
        <begin position="654"/>
        <end position="674"/>
    </location>
</feature>
<proteinExistence type="inferred from homology"/>
<organism evidence="13 14">
    <name type="scientific">Paramuricea clavata</name>
    <name type="common">Red gorgonian</name>
    <name type="synonym">Violescent sea-whip</name>
    <dbReference type="NCBI Taxonomy" id="317549"/>
    <lineage>
        <taxon>Eukaryota</taxon>
        <taxon>Metazoa</taxon>
        <taxon>Cnidaria</taxon>
        <taxon>Anthozoa</taxon>
        <taxon>Octocorallia</taxon>
        <taxon>Malacalcyonacea</taxon>
        <taxon>Plexauridae</taxon>
        <taxon>Paramuricea</taxon>
    </lineage>
</organism>
<comment type="similarity">
    <text evidence="2">Belongs to the G-protein coupled receptor 3 family.</text>
</comment>
<comment type="caution">
    <text evidence="13">The sequence shown here is derived from an EMBL/GenBank/DDBJ whole genome shotgun (WGS) entry which is preliminary data.</text>
</comment>
<feature type="transmembrane region" description="Helical" evidence="12">
    <location>
        <begin position="777"/>
        <end position="794"/>
    </location>
</feature>
<dbReference type="PANTHER" id="PTHR24060">
    <property type="entry name" value="METABOTROPIC GLUTAMATE RECEPTOR"/>
    <property type="match status" value="1"/>
</dbReference>
<accession>A0A6S7FX97</accession>
<dbReference type="AlphaFoldDB" id="A0A6S7FX97"/>
<evidence type="ECO:0000313" key="14">
    <source>
        <dbReference type="Proteomes" id="UP001152795"/>
    </source>
</evidence>
<reference evidence="13" key="1">
    <citation type="submission" date="2020-04" db="EMBL/GenBank/DDBJ databases">
        <authorList>
            <person name="Alioto T."/>
            <person name="Alioto T."/>
            <person name="Gomez Garrido J."/>
        </authorList>
    </citation>
    <scope>NUCLEOTIDE SEQUENCE</scope>
    <source>
        <strain evidence="13">A484AB</strain>
    </source>
</reference>
<feature type="transmembrane region" description="Helical" evidence="12">
    <location>
        <begin position="727"/>
        <end position="747"/>
    </location>
</feature>
<dbReference type="InterPro" id="IPR000162">
    <property type="entry name" value="GPCR_3_mtglu_rcpt"/>
</dbReference>
<dbReference type="Gene3D" id="3.40.50.2300">
    <property type="match status" value="2"/>
</dbReference>
<dbReference type="PROSITE" id="PS50259">
    <property type="entry name" value="G_PROTEIN_RECEP_F3_4"/>
    <property type="match status" value="1"/>
</dbReference>
<dbReference type="Proteomes" id="UP001152795">
    <property type="component" value="Unassembled WGS sequence"/>
</dbReference>
<dbReference type="PRINTS" id="PR00593">
    <property type="entry name" value="MTABOTROPICR"/>
</dbReference>
<dbReference type="GO" id="GO:0004930">
    <property type="term" value="F:G protein-coupled receptor activity"/>
    <property type="evidence" value="ECO:0007669"/>
    <property type="project" value="UniProtKB-KW"/>
</dbReference>
<dbReference type="EMBL" id="CACRXK020000709">
    <property type="protein sequence ID" value="CAB3984218.1"/>
    <property type="molecule type" value="Genomic_DNA"/>
</dbReference>
<feature type="transmembrane region" description="Helical" evidence="12">
    <location>
        <begin position="686"/>
        <end position="706"/>
    </location>
</feature>
<evidence type="ECO:0000256" key="8">
    <source>
        <dbReference type="ARBA" id="ARBA00023170"/>
    </source>
</evidence>
<dbReference type="InterPro" id="IPR001828">
    <property type="entry name" value="ANF_lig-bd_rcpt"/>
</dbReference>
<dbReference type="Pfam" id="PF00003">
    <property type="entry name" value="7tm_3"/>
    <property type="match status" value="1"/>
</dbReference>
<dbReference type="PRINTS" id="PR00248">
    <property type="entry name" value="GPCRMGR"/>
</dbReference>
<dbReference type="InterPro" id="IPR028082">
    <property type="entry name" value="Peripla_BP_I"/>
</dbReference>
<feature type="transmembrane region" description="Helical" evidence="12">
    <location>
        <begin position="806"/>
        <end position="826"/>
    </location>
</feature>
<keyword evidence="8 13" id="KW-0675">Receptor</keyword>
<dbReference type="FunFam" id="3.40.50.2300:FF:000145">
    <property type="entry name" value="Glutamate receptor, metabotropic"/>
    <property type="match status" value="1"/>
</dbReference>
<evidence type="ECO:0000256" key="3">
    <source>
        <dbReference type="ARBA" id="ARBA00022475"/>
    </source>
</evidence>
<protein>
    <submittedName>
        <fullName evidence="13">Metabotropic glutamate receptor 3-like</fullName>
    </submittedName>
</protein>
<keyword evidence="14" id="KW-1185">Reference proteome</keyword>
<gene>
    <name evidence="13" type="ORF">PACLA_8A011699</name>
</gene>
<evidence type="ECO:0000313" key="13">
    <source>
        <dbReference type="EMBL" id="CAB3984218.1"/>
    </source>
</evidence>
<evidence type="ECO:0000256" key="1">
    <source>
        <dbReference type="ARBA" id="ARBA00004651"/>
    </source>
</evidence>
<evidence type="ECO:0000256" key="11">
    <source>
        <dbReference type="SAM" id="MobiDB-lite"/>
    </source>
</evidence>
<dbReference type="InterPro" id="IPR050726">
    <property type="entry name" value="mGluR"/>
</dbReference>
<evidence type="ECO:0000256" key="12">
    <source>
        <dbReference type="SAM" id="Phobius"/>
    </source>
</evidence>
<feature type="transmembrane region" description="Helical" evidence="12">
    <location>
        <begin position="616"/>
        <end position="642"/>
    </location>
</feature>
<evidence type="ECO:0000256" key="5">
    <source>
        <dbReference type="ARBA" id="ARBA00022989"/>
    </source>
</evidence>
<feature type="transmembrane region" description="Helical" evidence="12">
    <location>
        <begin position="838"/>
        <end position="861"/>
    </location>
</feature>
<dbReference type="InterPro" id="IPR017978">
    <property type="entry name" value="GPCR_3_C"/>
</dbReference>
<evidence type="ECO:0000256" key="7">
    <source>
        <dbReference type="ARBA" id="ARBA00023136"/>
    </source>
</evidence>
<keyword evidence="5 12" id="KW-1133">Transmembrane helix</keyword>
<evidence type="ECO:0000256" key="9">
    <source>
        <dbReference type="ARBA" id="ARBA00023180"/>
    </source>
</evidence>
<keyword evidence="3" id="KW-1003">Cell membrane</keyword>
<evidence type="ECO:0000256" key="10">
    <source>
        <dbReference type="ARBA" id="ARBA00023224"/>
    </source>
</evidence>
<dbReference type="SUPFAM" id="SSF53822">
    <property type="entry name" value="Periplasmic binding protein-like I"/>
    <property type="match status" value="1"/>
</dbReference>
<evidence type="ECO:0000256" key="6">
    <source>
        <dbReference type="ARBA" id="ARBA00023040"/>
    </source>
</evidence>